<dbReference type="InterPro" id="IPR036852">
    <property type="entry name" value="Peptidase_S8/S53_dom_sf"/>
</dbReference>
<organism evidence="18 19">
    <name type="scientific">Trametes pubescens</name>
    <name type="common">White-rot fungus</name>
    <dbReference type="NCBI Taxonomy" id="154538"/>
    <lineage>
        <taxon>Eukaryota</taxon>
        <taxon>Fungi</taxon>
        <taxon>Dikarya</taxon>
        <taxon>Basidiomycota</taxon>
        <taxon>Agaricomycotina</taxon>
        <taxon>Agaricomycetes</taxon>
        <taxon>Polyporales</taxon>
        <taxon>Polyporaceae</taxon>
        <taxon>Trametes</taxon>
    </lineage>
</organism>
<dbReference type="SMART" id="SM00944">
    <property type="entry name" value="Pro-kuma_activ"/>
    <property type="match status" value="1"/>
</dbReference>
<evidence type="ECO:0000256" key="10">
    <source>
        <dbReference type="ARBA" id="ARBA00022825"/>
    </source>
</evidence>
<evidence type="ECO:0000313" key="18">
    <source>
        <dbReference type="EMBL" id="OJT06019.1"/>
    </source>
</evidence>
<sequence>MKLSPALLIAFLVASAYGKPTARSLVVHETRESIPASFKEVGPAPPDTVINLRLALAQGNFSALEKALMDVSTPDSPLYGQHLSKAEVAALVAPKPETVAAVDSWLTENGIQASKASLAGDWLKFNITVSKANALLGTTFSIFNHTQSGRTSIRTLAYSIPAGLKGHVDLIHPTTTFTQPIHAPKLTFTPRKGVQARALNVTSDAAPASCATTTTPACLQALYGIPTTPAQVTTNTLGVSGFIEQFANQQDLRTFLTNLRKDMDPSTTFELFTLDGGTNPQSPSQAGIEANLDIQYTVGIATNVPVIFASVGPDNADGDDAGFLDIINSAIACDTPPTVLSTSYGGNEDEISTNLVTNLCNAYAQLGARGTSILFSSGDGGVSGTQSQQCTTFVPSFPSGCPFLTSVGATSGIAPEVAASFSSGGFSNVFPTPSYQAAAVSQYLTALGSTNAGRFNRSGRGFPDISAQGENVVIALQGQFGLVAGTSASTPIVASIIALLNDLLAQQGKPPLGFLNPFLYSAKGASAFTDVTSGSNPGCNTNGFPARAGWDPVTGLGTPNFAALRAAIGV</sequence>
<evidence type="ECO:0000256" key="13">
    <source>
        <dbReference type="ARBA" id="ARBA00023145"/>
    </source>
</evidence>
<dbReference type="InterPro" id="IPR030400">
    <property type="entry name" value="Sedolisin_dom"/>
</dbReference>
<feature type="binding site" evidence="15">
    <location>
        <position position="530"/>
    </location>
    <ligand>
        <name>Ca(2+)</name>
        <dbReference type="ChEBI" id="CHEBI:29108"/>
    </ligand>
</feature>
<dbReference type="InterPro" id="IPR050819">
    <property type="entry name" value="Tripeptidyl-peptidase_I"/>
</dbReference>
<feature type="active site" description="Charge relay system" evidence="15">
    <location>
        <position position="293"/>
    </location>
</feature>
<keyword evidence="8 16" id="KW-0732">Signal</keyword>
<evidence type="ECO:0000256" key="14">
    <source>
        <dbReference type="ARBA" id="ARBA00023180"/>
    </source>
</evidence>
<keyword evidence="9 15" id="KW-0378">Hydrolase</keyword>
<keyword evidence="11 15" id="KW-0106">Calcium</keyword>
<feature type="signal peptide" evidence="16">
    <location>
        <begin position="1"/>
        <end position="18"/>
    </location>
</feature>
<dbReference type="GO" id="GO:0004252">
    <property type="term" value="F:serine-type endopeptidase activity"/>
    <property type="evidence" value="ECO:0007669"/>
    <property type="project" value="UniProtKB-UniRule"/>
</dbReference>
<keyword evidence="12" id="KW-0843">Virulence</keyword>
<gene>
    <name evidence="18" type="ORF">TRAPUB_3206</name>
</gene>
<evidence type="ECO:0000256" key="15">
    <source>
        <dbReference type="PROSITE-ProRule" id="PRU01032"/>
    </source>
</evidence>
<feature type="binding site" evidence="15">
    <location>
        <position position="549"/>
    </location>
    <ligand>
        <name>Ca(2+)</name>
        <dbReference type="ChEBI" id="CHEBI:29108"/>
    </ligand>
</feature>
<comment type="catalytic activity">
    <reaction evidence="1">
        <text>Release of an N-terminal tripeptide from a polypeptide.</text>
        <dbReference type="EC" id="3.4.14.10"/>
    </reaction>
</comment>
<comment type="subcellular location">
    <subcellularLocation>
        <location evidence="3">Secreted</location>
        <location evidence="3">Extracellular space</location>
    </subcellularLocation>
</comment>
<dbReference type="CDD" id="cd11377">
    <property type="entry name" value="Pro-peptidase_S53"/>
    <property type="match status" value="1"/>
</dbReference>
<comment type="cofactor">
    <cofactor evidence="15">
        <name>Ca(2+)</name>
        <dbReference type="ChEBI" id="CHEBI:29108"/>
    </cofactor>
    <text evidence="15">Binds 1 Ca(2+) ion per subunit.</text>
</comment>
<dbReference type="OMA" id="NSAIACD"/>
<dbReference type="EMBL" id="MNAD01001364">
    <property type="protein sequence ID" value="OJT06019.1"/>
    <property type="molecule type" value="Genomic_DNA"/>
</dbReference>
<dbReference type="SUPFAM" id="SSF54897">
    <property type="entry name" value="Protease propeptides/inhibitors"/>
    <property type="match status" value="1"/>
</dbReference>
<evidence type="ECO:0000256" key="8">
    <source>
        <dbReference type="ARBA" id="ARBA00022729"/>
    </source>
</evidence>
<proteinExistence type="predicted"/>
<dbReference type="Gene3D" id="3.40.50.200">
    <property type="entry name" value="Peptidase S8/S53 domain"/>
    <property type="match status" value="1"/>
</dbReference>
<evidence type="ECO:0000256" key="4">
    <source>
        <dbReference type="ARBA" id="ARBA00012462"/>
    </source>
</evidence>
<dbReference type="EC" id="3.4.14.10" evidence="4"/>
<keyword evidence="19" id="KW-1185">Reference proteome</keyword>
<dbReference type="AlphaFoldDB" id="A0A1M2VEI0"/>
<evidence type="ECO:0000256" key="3">
    <source>
        <dbReference type="ARBA" id="ARBA00004239"/>
    </source>
</evidence>
<dbReference type="OrthoDB" id="409122at2759"/>
<dbReference type="Proteomes" id="UP000184267">
    <property type="component" value="Unassembled WGS sequence"/>
</dbReference>
<keyword evidence="10 15" id="KW-0720">Serine protease</keyword>
<evidence type="ECO:0000256" key="1">
    <source>
        <dbReference type="ARBA" id="ARBA00001910"/>
    </source>
</evidence>
<feature type="active site" description="Charge relay system" evidence="15">
    <location>
        <position position="487"/>
    </location>
</feature>
<keyword evidence="7 15" id="KW-0479">Metal-binding</keyword>
<keyword evidence="5" id="KW-0964">Secreted</keyword>
<feature type="binding site" evidence="15">
    <location>
        <position position="531"/>
    </location>
    <ligand>
        <name>Ca(2+)</name>
        <dbReference type="ChEBI" id="CHEBI:29108"/>
    </ligand>
</feature>
<keyword evidence="14" id="KW-0325">Glycoprotein</keyword>
<evidence type="ECO:0000256" key="11">
    <source>
        <dbReference type="ARBA" id="ARBA00022837"/>
    </source>
</evidence>
<evidence type="ECO:0000256" key="6">
    <source>
        <dbReference type="ARBA" id="ARBA00022670"/>
    </source>
</evidence>
<name>A0A1M2VEI0_TRAPU</name>
<evidence type="ECO:0000313" key="19">
    <source>
        <dbReference type="Proteomes" id="UP000184267"/>
    </source>
</evidence>
<feature type="binding site" evidence="15">
    <location>
        <position position="551"/>
    </location>
    <ligand>
        <name>Ca(2+)</name>
        <dbReference type="ChEBI" id="CHEBI:29108"/>
    </ligand>
</feature>
<comment type="function">
    <text evidence="2">Secreted tripeptidyl-peptidase which degrades proteins at acidic pHs and is involved in virulence.</text>
</comment>
<feature type="domain" description="Peptidase S53" evidence="17">
    <location>
        <begin position="213"/>
        <end position="570"/>
    </location>
</feature>
<keyword evidence="6 15" id="KW-0645">Protease</keyword>
<dbReference type="Pfam" id="PF00082">
    <property type="entry name" value="Peptidase_S8"/>
    <property type="match status" value="1"/>
</dbReference>
<feature type="active site" description="Charge relay system" evidence="15">
    <location>
        <position position="289"/>
    </location>
</feature>
<dbReference type="GO" id="GO:0006508">
    <property type="term" value="P:proteolysis"/>
    <property type="evidence" value="ECO:0007669"/>
    <property type="project" value="UniProtKB-KW"/>
</dbReference>
<evidence type="ECO:0000256" key="2">
    <source>
        <dbReference type="ARBA" id="ARBA00002451"/>
    </source>
</evidence>
<dbReference type="STRING" id="154538.A0A1M2VEI0"/>
<evidence type="ECO:0000256" key="12">
    <source>
        <dbReference type="ARBA" id="ARBA00023026"/>
    </source>
</evidence>
<evidence type="ECO:0000256" key="5">
    <source>
        <dbReference type="ARBA" id="ARBA00022525"/>
    </source>
</evidence>
<dbReference type="CDD" id="cd04056">
    <property type="entry name" value="Peptidases_S53"/>
    <property type="match status" value="1"/>
</dbReference>
<dbReference type="GO" id="GO:0005576">
    <property type="term" value="C:extracellular region"/>
    <property type="evidence" value="ECO:0007669"/>
    <property type="project" value="UniProtKB-SubCell"/>
</dbReference>
<dbReference type="GO" id="GO:0046872">
    <property type="term" value="F:metal ion binding"/>
    <property type="evidence" value="ECO:0007669"/>
    <property type="project" value="UniProtKB-UniRule"/>
</dbReference>
<dbReference type="SUPFAM" id="SSF52743">
    <property type="entry name" value="Subtilisin-like"/>
    <property type="match status" value="1"/>
</dbReference>
<dbReference type="GO" id="GO:0008240">
    <property type="term" value="F:tripeptidyl-peptidase activity"/>
    <property type="evidence" value="ECO:0007669"/>
    <property type="project" value="UniProtKB-EC"/>
</dbReference>
<evidence type="ECO:0000256" key="9">
    <source>
        <dbReference type="ARBA" id="ARBA00022801"/>
    </source>
</evidence>
<dbReference type="InterPro" id="IPR000209">
    <property type="entry name" value="Peptidase_S8/S53_dom"/>
</dbReference>
<dbReference type="Pfam" id="PF09286">
    <property type="entry name" value="Pro-kuma_activ"/>
    <property type="match status" value="1"/>
</dbReference>
<evidence type="ECO:0000259" key="17">
    <source>
        <dbReference type="PROSITE" id="PS51695"/>
    </source>
</evidence>
<feature type="chain" id="PRO_5012408842" description="tripeptidyl-peptidase II" evidence="16">
    <location>
        <begin position="19"/>
        <end position="570"/>
    </location>
</feature>
<dbReference type="InterPro" id="IPR015366">
    <property type="entry name" value="S53_propep"/>
</dbReference>
<evidence type="ECO:0000256" key="7">
    <source>
        <dbReference type="ARBA" id="ARBA00022723"/>
    </source>
</evidence>
<dbReference type="PANTHER" id="PTHR14218">
    <property type="entry name" value="PROTEASE S8 TRIPEPTIDYL PEPTIDASE I CLN2"/>
    <property type="match status" value="1"/>
</dbReference>
<dbReference type="FunFam" id="3.40.50.200:FF:000015">
    <property type="entry name" value="Tripeptidyl peptidase A"/>
    <property type="match status" value="1"/>
</dbReference>
<reference evidence="18 19" key="1">
    <citation type="submission" date="2016-10" db="EMBL/GenBank/DDBJ databases">
        <title>Genome sequence of the basidiomycete white-rot fungus Trametes pubescens.</title>
        <authorList>
            <person name="Makela M.R."/>
            <person name="Granchi Z."/>
            <person name="Peng M."/>
            <person name="De Vries R.P."/>
            <person name="Grigoriev I."/>
            <person name="Riley R."/>
            <person name="Hilden K."/>
        </authorList>
    </citation>
    <scope>NUCLEOTIDE SEQUENCE [LARGE SCALE GENOMIC DNA]</scope>
    <source>
        <strain evidence="18 19">FBCC735</strain>
    </source>
</reference>
<protein>
    <recommendedName>
        <fullName evidence="4">tripeptidyl-peptidase II</fullName>
        <ecNumber evidence="4">3.4.14.10</ecNumber>
    </recommendedName>
</protein>
<comment type="caution">
    <text evidence="18">The sequence shown here is derived from an EMBL/GenBank/DDBJ whole genome shotgun (WGS) entry which is preliminary data.</text>
</comment>
<dbReference type="PROSITE" id="PS51695">
    <property type="entry name" value="SEDOLISIN"/>
    <property type="match status" value="1"/>
</dbReference>
<evidence type="ECO:0000256" key="16">
    <source>
        <dbReference type="SAM" id="SignalP"/>
    </source>
</evidence>
<dbReference type="PANTHER" id="PTHR14218:SF15">
    <property type="entry name" value="TRIPEPTIDYL-PEPTIDASE 1"/>
    <property type="match status" value="1"/>
</dbReference>
<accession>A0A1M2VEI0</accession>
<keyword evidence="13" id="KW-0865">Zymogen</keyword>